<dbReference type="NCBIfam" id="TIGR04174">
    <property type="entry name" value="IPTL_CTERM"/>
    <property type="match status" value="1"/>
</dbReference>
<gene>
    <name evidence="3" type="ORF">ABIE13_005407</name>
</gene>
<accession>A0ABV2QH72</accession>
<dbReference type="CDD" id="cd00063">
    <property type="entry name" value="FN3"/>
    <property type="match status" value="1"/>
</dbReference>
<protein>
    <recommendedName>
        <fullName evidence="2">Fibronectin type-III domain-containing protein</fullName>
    </recommendedName>
</protein>
<evidence type="ECO:0000313" key="3">
    <source>
        <dbReference type="EMBL" id="MET4580267.1"/>
    </source>
</evidence>
<reference evidence="3 4" key="1">
    <citation type="submission" date="2024-06" db="EMBL/GenBank/DDBJ databases">
        <title>Sorghum-associated microbial communities from plants grown in Nebraska, USA.</title>
        <authorList>
            <person name="Schachtman D."/>
        </authorList>
    </citation>
    <scope>NUCLEOTIDE SEQUENCE [LARGE SCALE GENOMIC DNA]</scope>
    <source>
        <strain evidence="3 4">2709</strain>
    </source>
</reference>
<dbReference type="InterPro" id="IPR036116">
    <property type="entry name" value="FN3_sf"/>
</dbReference>
<dbReference type="Pfam" id="PF18203">
    <property type="entry name" value="IPTL-CTERM"/>
    <property type="match status" value="1"/>
</dbReference>
<dbReference type="EMBL" id="JBEPSH010000015">
    <property type="protein sequence ID" value="MET4580267.1"/>
    <property type="molecule type" value="Genomic_DNA"/>
</dbReference>
<evidence type="ECO:0000259" key="2">
    <source>
        <dbReference type="PROSITE" id="PS50853"/>
    </source>
</evidence>
<dbReference type="SUPFAM" id="SSF49265">
    <property type="entry name" value="Fibronectin type III"/>
    <property type="match status" value="1"/>
</dbReference>
<feature type="signal peptide" evidence="1">
    <location>
        <begin position="1"/>
        <end position="18"/>
    </location>
</feature>
<dbReference type="NCBIfam" id="NF041766">
    <property type="entry name" value="choice_anch_U"/>
    <property type="match status" value="1"/>
</dbReference>
<keyword evidence="1" id="KW-0732">Signal</keyword>
<dbReference type="Proteomes" id="UP001549320">
    <property type="component" value="Unassembled WGS sequence"/>
</dbReference>
<dbReference type="PROSITE" id="PS50853">
    <property type="entry name" value="FN3"/>
    <property type="match status" value="1"/>
</dbReference>
<comment type="caution">
    <text evidence="3">The sequence shown here is derived from an EMBL/GenBank/DDBJ whole genome shotgun (WGS) entry which is preliminary data.</text>
</comment>
<dbReference type="InterPro" id="IPR026442">
    <property type="entry name" value="IPTL_CTERM"/>
</dbReference>
<dbReference type="Gene3D" id="2.60.40.10">
    <property type="entry name" value="Immunoglobulins"/>
    <property type="match status" value="1"/>
</dbReference>
<dbReference type="InterPro" id="IPR003961">
    <property type="entry name" value="FN3_dom"/>
</dbReference>
<dbReference type="RefSeq" id="WP_354449060.1">
    <property type="nucleotide sequence ID" value="NZ_JBEPSH010000015.1"/>
</dbReference>
<dbReference type="Pfam" id="PF00041">
    <property type="entry name" value="fn3"/>
    <property type="match status" value="1"/>
</dbReference>
<keyword evidence="4" id="KW-1185">Reference proteome</keyword>
<dbReference type="SMART" id="SM00060">
    <property type="entry name" value="FN3"/>
    <property type="match status" value="1"/>
</dbReference>
<evidence type="ECO:0000313" key="4">
    <source>
        <dbReference type="Proteomes" id="UP001549320"/>
    </source>
</evidence>
<feature type="chain" id="PRO_5047104574" description="Fibronectin type-III domain-containing protein" evidence="1">
    <location>
        <begin position="19"/>
        <end position="494"/>
    </location>
</feature>
<name>A0ABV2QH72_9BURK</name>
<dbReference type="InterPro" id="IPR013783">
    <property type="entry name" value="Ig-like_fold"/>
</dbReference>
<proteinExistence type="predicted"/>
<organism evidence="3 4">
    <name type="scientific">Ottowia thiooxydans</name>
    <dbReference type="NCBI Taxonomy" id="219182"/>
    <lineage>
        <taxon>Bacteria</taxon>
        <taxon>Pseudomonadati</taxon>
        <taxon>Pseudomonadota</taxon>
        <taxon>Betaproteobacteria</taxon>
        <taxon>Burkholderiales</taxon>
        <taxon>Comamonadaceae</taxon>
        <taxon>Ottowia</taxon>
    </lineage>
</organism>
<dbReference type="InterPro" id="IPR053784">
    <property type="entry name" value="Choice_anch_U_dom"/>
</dbReference>
<feature type="domain" description="Fibronectin type-III" evidence="2">
    <location>
        <begin position="221"/>
        <end position="326"/>
    </location>
</feature>
<sequence length="494" mass="50026">MKKHLSALLLAGVASLHAAWAGPTALYDGADLPTAQGWTQTGGQGQVEVGSGTTRFKTTTLSGSRVSQYNMYQYAVGSANIIASIKLRAFSVSAHNSLDAGLMFAVVDAFNPPFGGDQFRSNMLYFENTRVGWADNSGTPVPVNAGEFHEYAIRYVNGQLSVFIDATYADIISGAATPVLTRTLEPIQSNAGVIVFGDQTNDSNVDSDYEVDFVNFQNLDVPDAPTSISAVGGDGSLRVSFMQPDFAGASAITGYTVGASTQGGTAAGACTPTPALPATGETASCTITGLENGQAHTVSVTANNAAGSGSEGTATATPAALATNLPLSLTSGGTATINIGGNPPGCTLSQAPAIGPANLAGAPLGAQAPLGALAFAATQCPGATLSVRIDYPAGSLSGLAPYKFAPRLAGEAASWFAHGIMSGDSVTYTITDNGVGDNNTTAGAIDDPFAPLALAAVAPAATPTAVPSMEAWGLMLLSGLLAFFANPRLRRVRS</sequence>
<evidence type="ECO:0000256" key="1">
    <source>
        <dbReference type="SAM" id="SignalP"/>
    </source>
</evidence>